<dbReference type="EMBL" id="LR796725">
    <property type="protein sequence ID" value="CAB4162398.1"/>
    <property type="molecule type" value="Genomic_DNA"/>
</dbReference>
<protein>
    <submittedName>
        <fullName evidence="1">Uncharacterized protein</fullName>
    </submittedName>
</protein>
<accession>A0A6J5NZ81</accession>
<evidence type="ECO:0000313" key="1">
    <source>
        <dbReference type="EMBL" id="CAB4162398.1"/>
    </source>
</evidence>
<gene>
    <name evidence="1" type="ORF">UFOVP775_35</name>
</gene>
<sequence length="88" mass="9223">MANSQSVLSAAQGTFILNTTDRVAMSCDAIVALEDTIFASIQIGESDVTYSYIQDPSVAVKAGAILRPLNGAKFTQLELTSGSVILVL</sequence>
<proteinExistence type="predicted"/>
<name>A0A6J5NZ81_9CAUD</name>
<reference evidence="1" key="1">
    <citation type="submission" date="2020-04" db="EMBL/GenBank/DDBJ databases">
        <authorList>
            <person name="Chiriac C."/>
            <person name="Salcher M."/>
            <person name="Ghai R."/>
            <person name="Kavagutti S V."/>
        </authorList>
    </citation>
    <scope>NUCLEOTIDE SEQUENCE</scope>
</reference>
<organism evidence="1">
    <name type="scientific">uncultured Caudovirales phage</name>
    <dbReference type="NCBI Taxonomy" id="2100421"/>
    <lineage>
        <taxon>Viruses</taxon>
        <taxon>Duplodnaviria</taxon>
        <taxon>Heunggongvirae</taxon>
        <taxon>Uroviricota</taxon>
        <taxon>Caudoviricetes</taxon>
        <taxon>Peduoviridae</taxon>
        <taxon>Maltschvirus</taxon>
        <taxon>Maltschvirus maltsch</taxon>
    </lineage>
</organism>